<evidence type="ECO:0000256" key="5">
    <source>
        <dbReference type="ARBA" id="ARBA00023014"/>
    </source>
</evidence>
<evidence type="ECO:0000256" key="6">
    <source>
        <dbReference type="ARBA" id="ARBA00034078"/>
    </source>
</evidence>
<reference evidence="9" key="1">
    <citation type="submission" date="2015-10" db="EMBL/GenBank/DDBJ databases">
        <title>Genome of Paenibacillus bovis sp. nov.</title>
        <authorList>
            <person name="Wu Z."/>
            <person name="Gao C."/>
            <person name="Liu Z."/>
            <person name="Zheng H."/>
        </authorList>
    </citation>
    <scope>NUCLEOTIDE SEQUENCE [LARGE SCALE GENOMIC DNA]</scope>
    <source>
        <strain evidence="9">BD3526</strain>
    </source>
</reference>
<evidence type="ECO:0000313" key="9">
    <source>
        <dbReference type="Proteomes" id="UP000078148"/>
    </source>
</evidence>
<reference evidence="8 9" key="2">
    <citation type="journal article" date="2016" name="Int. J. Syst. Evol. Microbiol.">
        <title>Paenibacillus bovis sp. nov., isolated from raw yak (Bos grunniens) milk.</title>
        <authorList>
            <person name="Gao C."/>
            <person name="Han J."/>
            <person name="Liu Z."/>
            <person name="Xu X."/>
            <person name="Hang F."/>
            <person name="Wu Z."/>
        </authorList>
    </citation>
    <scope>NUCLEOTIDE SEQUENCE [LARGE SCALE GENOMIC DNA]</scope>
    <source>
        <strain evidence="8 9">BD3526</strain>
    </source>
</reference>
<feature type="domain" description="2Fe-2S ferredoxin-type" evidence="7">
    <location>
        <begin position="7"/>
        <end position="105"/>
    </location>
</feature>
<dbReference type="Pfam" id="PF00111">
    <property type="entry name" value="Fer2"/>
    <property type="match status" value="1"/>
</dbReference>
<evidence type="ECO:0000256" key="1">
    <source>
        <dbReference type="ARBA" id="ARBA00010914"/>
    </source>
</evidence>
<dbReference type="EMBL" id="CP013023">
    <property type="protein sequence ID" value="ANF97462.1"/>
    <property type="molecule type" value="Genomic_DNA"/>
</dbReference>
<protein>
    <submittedName>
        <fullName evidence="8">Ferredoxin</fullName>
    </submittedName>
</protein>
<evidence type="ECO:0000256" key="4">
    <source>
        <dbReference type="ARBA" id="ARBA00023004"/>
    </source>
</evidence>
<dbReference type="PANTHER" id="PTHR23426">
    <property type="entry name" value="FERREDOXIN/ADRENODOXIN"/>
    <property type="match status" value="1"/>
</dbReference>
<comment type="similarity">
    <text evidence="1">Belongs to the adrenodoxin/putidaredoxin family.</text>
</comment>
<dbReference type="InterPro" id="IPR001041">
    <property type="entry name" value="2Fe-2S_ferredoxin-type"/>
</dbReference>
<dbReference type="GO" id="GO:0046872">
    <property type="term" value="F:metal ion binding"/>
    <property type="evidence" value="ECO:0007669"/>
    <property type="project" value="UniProtKB-KW"/>
</dbReference>
<keyword evidence="3" id="KW-0479">Metal-binding</keyword>
<proteinExistence type="inferred from homology"/>
<dbReference type="InterPro" id="IPR036010">
    <property type="entry name" value="2Fe-2S_ferredoxin-like_sf"/>
</dbReference>
<evidence type="ECO:0000256" key="3">
    <source>
        <dbReference type="ARBA" id="ARBA00022723"/>
    </source>
</evidence>
<accession>A0A172ZJ84</accession>
<dbReference type="InterPro" id="IPR001055">
    <property type="entry name" value="Adrenodoxin-like"/>
</dbReference>
<dbReference type="InterPro" id="IPR012675">
    <property type="entry name" value="Beta-grasp_dom_sf"/>
</dbReference>
<dbReference type="SUPFAM" id="SSF54292">
    <property type="entry name" value="2Fe-2S ferredoxin-like"/>
    <property type="match status" value="1"/>
</dbReference>
<dbReference type="PANTHER" id="PTHR23426:SF65">
    <property type="entry name" value="FERREDOXIN-2, MITOCHONDRIAL"/>
    <property type="match status" value="1"/>
</dbReference>
<dbReference type="Gene3D" id="3.10.20.30">
    <property type="match status" value="1"/>
</dbReference>
<dbReference type="RefSeq" id="WP_060535568.1">
    <property type="nucleotide sequence ID" value="NZ_CP013023.1"/>
</dbReference>
<keyword evidence="2" id="KW-0001">2Fe-2S</keyword>
<gene>
    <name evidence="8" type="ORF">AR543_16580</name>
</gene>
<keyword evidence="5" id="KW-0411">Iron-sulfur</keyword>
<dbReference type="GO" id="GO:0009055">
    <property type="term" value="F:electron transfer activity"/>
    <property type="evidence" value="ECO:0007669"/>
    <property type="project" value="TreeGrafter"/>
</dbReference>
<evidence type="ECO:0000256" key="2">
    <source>
        <dbReference type="ARBA" id="ARBA00022714"/>
    </source>
</evidence>
<comment type="cofactor">
    <cofactor evidence="6">
        <name>[2Fe-2S] cluster</name>
        <dbReference type="ChEBI" id="CHEBI:190135"/>
    </cofactor>
</comment>
<dbReference type="GO" id="GO:0140647">
    <property type="term" value="P:P450-containing electron transport chain"/>
    <property type="evidence" value="ECO:0007669"/>
    <property type="project" value="InterPro"/>
</dbReference>
<dbReference type="Proteomes" id="UP000078148">
    <property type="component" value="Chromosome"/>
</dbReference>
<organism evidence="8 9">
    <name type="scientific">Paenibacillus bovis</name>
    <dbReference type="NCBI Taxonomy" id="1616788"/>
    <lineage>
        <taxon>Bacteria</taxon>
        <taxon>Bacillati</taxon>
        <taxon>Bacillota</taxon>
        <taxon>Bacilli</taxon>
        <taxon>Bacillales</taxon>
        <taxon>Paenibacillaceae</taxon>
        <taxon>Paenibacillus</taxon>
    </lineage>
</organism>
<dbReference type="AlphaFoldDB" id="A0A172ZJ84"/>
<evidence type="ECO:0000259" key="7">
    <source>
        <dbReference type="PROSITE" id="PS51085"/>
    </source>
</evidence>
<dbReference type="STRING" id="1616788.AR543_16580"/>
<dbReference type="OrthoDB" id="9810588at2"/>
<sequence length="124" mass="13543">MAGKQQCRIEFRPAGKVVQVPEGTTLLAAARRAGVHLPVRCDGRAACLMCKVMVLPEEQPLGEISLSAPGAAETRKLGLSLQEHIRLGCQARVTGDSIVRVPEDRLKAAIRKQMEQQNDDLSDW</sequence>
<keyword evidence="9" id="KW-1185">Reference proteome</keyword>
<evidence type="ECO:0000313" key="8">
    <source>
        <dbReference type="EMBL" id="ANF97462.1"/>
    </source>
</evidence>
<dbReference type="CDD" id="cd00207">
    <property type="entry name" value="fer2"/>
    <property type="match status" value="1"/>
</dbReference>
<dbReference type="PROSITE" id="PS51085">
    <property type="entry name" value="2FE2S_FER_2"/>
    <property type="match status" value="1"/>
</dbReference>
<name>A0A172ZJ84_9BACL</name>
<dbReference type="KEGG" id="pbv:AR543_16580"/>
<dbReference type="GO" id="GO:0051537">
    <property type="term" value="F:2 iron, 2 sulfur cluster binding"/>
    <property type="evidence" value="ECO:0007669"/>
    <property type="project" value="UniProtKB-KW"/>
</dbReference>
<keyword evidence="4" id="KW-0408">Iron</keyword>